<proteinExistence type="predicted"/>
<evidence type="ECO:0000256" key="3">
    <source>
        <dbReference type="SAM" id="Phobius"/>
    </source>
</evidence>
<evidence type="ECO:0000313" key="6">
    <source>
        <dbReference type="Proteomes" id="UP001165378"/>
    </source>
</evidence>
<accession>A0AA41Q0Z8</accession>
<dbReference type="GO" id="GO:0016791">
    <property type="term" value="F:phosphatase activity"/>
    <property type="evidence" value="ECO:0007669"/>
    <property type="project" value="TreeGrafter"/>
</dbReference>
<name>A0AA41Q0Z8_9ACTN</name>
<keyword evidence="1" id="KW-0378">Hydrolase</keyword>
<keyword evidence="6" id="KW-1185">Reference proteome</keyword>
<feature type="domain" description="PPM-type phosphatase" evidence="4">
    <location>
        <begin position="135"/>
        <end position="352"/>
    </location>
</feature>
<keyword evidence="3" id="KW-0812">Transmembrane</keyword>
<gene>
    <name evidence="5" type="ORF">LZ495_12605</name>
</gene>
<evidence type="ECO:0000313" key="5">
    <source>
        <dbReference type="EMBL" id="MCF2528057.1"/>
    </source>
</evidence>
<dbReference type="PANTHER" id="PTHR43156:SF2">
    <property type="entry name" value="STAGE II SPORULATION PROTEIN E"/>
    <property type="match status" value="1"/>
</dbReference>
<evidence type="ECO:0000256" key="1">
    <source>
        <dbReference type="ARBA" id="ARBA00022801"/>
    </source>
</evidence>
<dbReference type="InterPro" id="IPR052016">
    <property type="entry name" value="Bact_Sigma-Reg"/>
</dbReference>
<reference evidence="5" key="1">
    <citation type="submission" date="2022-01" db="EMBL/GenBank/DDBJ databases">
        <title>Genome-Based Taxonomic Classification of the Phylum Actinobacteria.</title>
        <authorList>
            <person name="Gao Y."/>
        </authorList>
    </citation>
    <scope>NUCLEOTIDE SEQUENCE</scope>
    <source>
        <strain evidence="5">KLBMP 8922</strain>
    </source>
</reference>
<dbReference type="InterPro" id="IPR036457">
    <property type="entry name" value="PPM-type-like_dom_sf"/>
</dbReference>
<protein>
    <submittedName>
        <fullName evidence="5">SpoIIE family protein phosphatase</fullName>
    </submittedName>
</protein>
<evidence type="ECO:0000259" key="4">
    <source>
        <dbReference type="SMART" id="SM00331"/>
    </source>
</evidence>
<dbReference type="EMBL" id="JAKFHA010000005">
    <property type="protein sequence ID" value="MCF2528057.1"/>
    <property type="molecule type" value="Genomic_DNA"/>
</dbReference>
<dbReference type="AlphaFoldDB" id="A0AA41Q0Z8"/>
<keyword evidence="3" id="KW-0472">Membrane</keyword>
<feature type="compositionally biased region" description="Low complexity" evidence="2">
    <location>
        <begin position="364"/>
        <end position="399"/>
    </location>
</feature>
<dbReference type="Gene3D" id="3.60.40.10">
    <property type="entry name" value="PPM-type phosphatase domain"/>
    <property type="match status" value="1"/>
</dbReference>
<organism evidence="5 6">
    <name type="scientific">Yinghuangia soli</name>
    <dbReference type="NCBI Taxonomy" id="2908204"/>
    <lineage>
        <taxon>Bacteria</taxon>
        <taxon>Bacillati</taxon>
        <taxon>Actinomycetota</taxon>
        <taxon>Actinomycetes</taxon>
        <taxon>Kitasatosporales</taxon>
        <taxon>Streptomycetaceae</taxon>
        <taxon>Yinghuangia</taxon>
    </lineage>
</organism>
<comment type="caution">
    <text evidence="5">The sequence shown here is derived from an EMBL/GenBank/DDBJ whole genome shotgun (WGS) entry which is preliminary data.</text>
</comment>
<evidence type="ECO:0000256" key="2">
    <source>
        <dbReference type="SAM" id="MobiDB-lite"/>
    </source>
</evidence>
<feature type="transmembrane region" description="Helical" evidence="3">
    <location>
        <begin position="81"/>
        <end position="100"/>
    </location>
</feature>
<dbReference type="InterPro" id="IPR001932">
    <property type="entry name" value="PPM-type_phosphatase-like_dom"/>
</dbReference>
<dbReference type="Pfam" id="PF07228">
    <property type="entry name" value="SpoIIE"/>
    <property type="match status" value="1"/>
</dbReference>
<dbReference type="SMART" id="SM00331">
    <property type="entry name" value="PP2C_SIG"/>
    <property type="match status" value="1"/>
</dbReference>
<feature type="region of interest" description="Disordered" evidence="2">
    <location>
        <begin position="356"/>
        <end position="426"/>
    </location>
</feature>
<dbReference type="PANTHER" id="PTHR43156">
    <property type="entry name" value="STAGE II SPORULATION PROTEIN E-RELATED"/>
    <property type="match status" value="1"/>
</dbReference>
<dbReference type="RefSeq" id="WP_235052216.1">
    <property type="nucleotide sequence ID" value="NZ_JAKFHA010000005.1"/>
</dbReference>
<sequence>MPRPPRTSRKVLALTALYACGVMAADLYGPYDVHLHSALIAVPAMVALTYRAVLTVVAGVFALGLVFAVHAAEETAHDVRMIGIVCATIVVTAVGCWAARDRSRYDAKLVQVRSVAEVAQRAVLRPVPDRLAGLRLQVRYQAAAAEARIGGDLYEVLDTPYGVRLLLGDVRGKGLGAVETAAVVLGAFREAAFDQVRLPAVAERIETSLARHLGAEDFVTAVLAEFPPGGGVRVLAYGHEPPLLAHAGTVAPVRLGAPRLPLGLHGFAAHPGFAAADPEELPFGPGDQLLFYTDGAGEARDAAGEFFPVADRFARHHRRAAPEQVLDGIDADLLRHVGGHLHDDTALLLVTAEPVAEPRSGPRAEPATESATEPGTEPATEPPAGSVPVPAPAAGPGADPVREPVAGMSAEPGDPVVHPVARPFAR</sequence>
<dbReference type="Proteomes" id="UP001165378">
    <property type="component" value="Unassembled WGS sequence"/>
</dbReference>
<keyword evidence="3" id="KW-1133">Transmembrane helix</keyword>
<dbReference type="FunFam" id="3.60.40.10:FF:000058">
    <property type="entry name" value="Stage II sporulation protein E"/>
    <property type="match status" value="1"/>
</dbReference>
<feature type="transmembrane region" description="Helical" evidence="3">
    <location>
        <begin position="48"/>
        <end position="69"/>
    </location>
</feature>